<protein>
    <recommendedName>
        <fullName evidence="2">DUF8017 domain-containing protein</fullName>
    </recommendedName>
</protein>
<dbReference type="InterPro" id="IPR058330">
    <property type="entry name" value="DUF8017"/>
</dbReference>
<name>A0ABS8ZIP7_9PSEU</name>
<feature type="domain" description="DUF8017" evidence="2">
    <location>
        <begin position="49"/>
        <end position="228"/>
    </location>
</feature>
<evidence type="ECO:0000259" key="2">
    <source>
        <dbReference type="Pfam" id="PF26056"/>
    </source>
</evidence>
<evidence type="ECO:0000256" key="1">
    <source>
        <dbReference type="SAM" id="SignalP"/>
    </source>
</evidence>
<keyword evidence="4" id="KW-1185">Reference proteome</keyword>
<dbReference type="Pfam" id="PF26056">
    <property type="entry name" value="DUF8017"/>
    <property type="match status" value="1"/>
</dbReference>
<feature type="chain" id="PRO_5046190645" description="DUF8017 domain-containing protein" evidence="1">
    <location>
        <begin position="27"/>
        <end position="229"/>
    </location>
</feature>
<feature type="signal peptide" evidence="1">
    <location>
        <begin position="1"/>
        <end position="26"/>
    </location>
</feature>
<evidence type="ECO:0000313" key="3">
    <source>
        <dbReference type="EMBL" id="MCE7007625.1"/>
    </source>
</evidence>
<dbReference type="EMBL" id="JAJVCN010000003">
    <property type="protein sequence ID" value="MCE7007625.1"/>
    <property type="molecule type" value="Genomic_DNA"/>
</dbReference>
<evidence type="ECO:0000313" key="4">
    <source>
        <dbReference type="Proteomes" id="UP001521150"/>
    </source>
</evidence>
<gene>
    <name evidence="3" type="ORF">LWC34_33100</name>
</gene>
<proteinExistence type="predicted"/>
<dbReference type="Proteomes" id="UP001521150">
    <property type="component" value="Unassembled WGS sequence"/>
</dbReference>
<sequence length="229" mass="23726">MRRSTRLLVTLSVVAGLLVASGIAAAGLLSRTEERPAEYFDEPAAAAPHDTWQTVTDATAKVSYDVPPDWELADAEESLTTSNGVKLGNLVDWGRYTCQGAEYGRAFAASGLAQPDRRPSKAAAELAAAVAADQYSDGHRTAAVNIGRPQPLSIDGVQGAMVRAEATLPESTDQCTGSKGTVTVVAVSTQAGNSVIVLAADSVAGPEQPTPLADTARLDAIINSLRLVP</sequence>
<accession>A0ABS8ZIP7</accession>
<comment type="caution">
    <text evidence="3">The sequence shown here is derived from an EMBL/GenBank/DDBJ whole genome shotgun (WGS) entry which is preliminary data.</text>
</comment>
<reference evidence="3 4" key="1">
    <citation type="submission" date="2021-12" db="EMBL/GenBank/DDBJ databases">
        <title>Genome sequence of Kibdelosporangium philippinense ATCC 49844.</title>
        <authorList>
            <person name="Fedorov E.A."/>
            <person name="Omeragic M."/>
            <person name="Shalygina K.F."/>
            <person name="Maclea K.S."/>
        </authorList>
    </citation>
    <scope>NUCLEOTIDE SEQUENCE [LARGE SCALE GENOMIC DNA]</scope>
    <source>
        <strain evidence="3 4">ATCC 49844</strain>
    </source>
</reference>
<keyword evidence="1" id="KW-0732">Signal</keyword>
<organism evidence="3 4">
    <name type="scientific">Kibdelosporangium philippinense</name>
    <dbReference type="NCBI Taxonomy" id="211113"/>
    <lineage>
        <taxon>Bacteria</taxon>
        <taxon>Bacillati</taxon>
        <taxon>Actinomycetota</taxon>
        <taxon>Actinomycetes</taxon>
        <taxon>Pseudonocardiales</taxon>
        <taxon>Pseudonocardiaceae</taxon>
        <taxon>Kibdelosporangium</taxon>
    </lineage>
</organism>